<dbReference type="EMBL" id="WLYK01000005">
    <property type="protein sequence ID" value="MTD15156.1"/>
    <property type="molecule type" value="Genomic_DNA"/>
</dbReference>
<dbReference type="AlphaFoldDB" id="A0A7K1FM26"/>
<reference evidence="2 3" key="1">
    <citation type="submission" date="2019-11" db="EMBL/GenBank/DDBJ databases">
        <authorList>
            <person name="Jiang L.-Q."/>
        </authorList>
    </citation>
    <scope>NUCLEOTIDE SEQUENCE [LARGE SCALE GENOMIC DNA]</scope>
    <source>
        <strain evidence="2 3">YIM 132087</strain>
    </source>
</reference>
<proteinExistence type="predicted"/>
<dbReference type="Proteomes" id="UP000460221">
    <property type="component" value="Unassembled WGS sequence"/>
</dbReference>
<dbReference type="RefSeq" id="WP_154769113.1">
    <property type="nucleotide sequence ID" value="NZ_WLYK01000005.1"/>
</dbReference>
<name>A0A7K1FM26_9ACTN</name>
<evidence type="ECO:0000313" key="3">
    <source>
        <dbReference type="Proteomes" id="UP000460221"/>
    </source>
</evidence>
<sequence>MAAESTSVGPAPASSITTAGGSSSAASASPDPAAGAAPADGLPDPTRWIDQIPGGMAITGAIAVHEGDPGFGRGPQLWGAVSINPKLALTSGHFLFVPASLTPECGGCPERPAVFLLDSFTGQPVDRFVLAESGRIVDLVRTYNGTVWGLLQGTDGSTQLFGLTDWGGVAMSARTVETRNRSMVVTNYLATAYNDVFVVDVYRAPHDDYVTLLRHDGRGTTTPVIELCDQRVYCGQDCTSTWSFDKVQILCQINRVRWMTVDPATRALTTKIVEPPAGPAKVAITTIDGDHVVAGATGFQLWSREFQPGRTVAAPHRGQITGWDTAMHAVAFATDSGELGNWDGRSDATMAVTVSRNSAGLPAPAGAVPVLGTTGVWWVSPTGILLVEPRASAGRRTIATIDAS</sequence>
<evidence type="ECO:0000313" key="2">
    <source>
        <dbReference type="EMBL" id="MTD15156.1"/>
    </source>
</evidence>
<evidence type="ECO:0000256" key="1">
    <source>
        <dbReference type="SAM" id="MobiDB-lite"/>
    </source>
</evidence>
<protein>
    <submittedName>
        <fullName evidence="2">Uncharacterized protein</fullName>
    </submittedName>
</protein>
<gene>
    <name evidence="2" type="ORF">GIS00_14525</name>
</gene>
<organism evidence="2 3">
    <name type="scientific">Nakamurella alba</name>
    <dbReference type="NCBI Taxonomy" id="2665158"/>
    <lineage>
        <taxon>Bacteria</taxon>
        <taxon>Bacillati</taxon>
        <taxon>Actinomycetota</taxon>
        <taxon>Actinomycetes</taxon>
        <taxon>Nakamurellales</taxon>
        <taxon>Nakamurellaceae</taxon>
        <taxon>Nakamurella</taxon>
    </lineage>
</organism>
<accession>A0A7K1FM26</accession>
<comment type="caution">
    <text evidence="2">The sequence shown here is derived from an EMBL/GenBank/DDBJ whole genome shotgun (WGS) entry which is preliminary data.</text>
</comment>
<feature type="compositionally biased region" description="Low complexity" evidence="1">
    <location>
        <begin position="11"/>
        <end position="46"/>
    </location>
</feature>
<keyword evidence="3" id="KW-1185">Reference proteome</keyword>
<feature type="region of interest" description="Disordered" evidence="1">
    <location>
        <begin position="1"/>
        <end position="50"/>
    </location>
</feature>